<dbReference type="AlphaFoldDB" id="A0A934IY83"/>
<dbReference type="RefSeq" id="WP_198875603.1">
    <property type="nucleotide sequence ID" value="NZ_JAEKMH010000001.1"/>
</dbReference>
<keyword evidence="2" id="KW-1185">Reference proteome</keyword>
<dbReference type="EMBL" id="JAEKMH010000001">
    <property type="protein sequence ID" value="MBJ3784437.1"/>
    <property type="molecule type" value="Genomic_DNA"/>
</dbReference>
<comment type="caution">
    <text evidence="1">The sequence shown here is derived from an EMBL/GenBank/DDBJ whole genome shotgun (WGS) entry which is preliminary data.</text>
</comment>
<organism evidence="1 2">
    <name type="scientific">Devosia sediminis</name>
    <dbReference type="NCBI Taxonomy" id="2798801"/>
    <lineage>
        <taxon>Bacteria</taxon>
        <taxon>Pseudomonadati</taxon>
        <taxon>Pseudomonadota</taxon>
        <taxon>Alphaproteobacteria</taxon>
        <taxon>Hyphomicrobiales</taxon>
        <taxon>Devosiaceae</taxon>
        <taxon>Devosia</taxon>
    </lineage>
</organism>
<reference evidence="1" key="1">
    <citation type="submission" date="2020-12" db="EMBL/GenBank/DDBJ databases">
        <title>Devosia sp. MSA67 isolated from Mo River.</title>
        <authorList>
            <person name="Ma F."/>
            <person name="Zi Z."/>
        </authorList>
    </citation>
    <scope>NUCLEOTIDE SEQUENCE</scope>
    <source>
        <strain evidence="1">MSA67</strain>
    </source>
</reference>
<sequence length="324" mass="34974">MDGRLNQNGIPHAFDLNAEFVINIADYDGRLRIGEGPFYFEMVWEALGPDRVRAYNSGENVVGVAVIRNPPNPSDLTTDLLRGLNYTSRLRNVTAGEWAVFMNADGNFLIARVLQLQDVNEDQRILNIECRVHSVGASGHEIRPSSAPGVDAITSATEGVLAPSGGGDLDNQADVAYDLYGQVAVAAAVAEVGLIEAFQAFDSSPKTLEHGGMGHNMPPPDILVDEQSRSDALQALRSLQDLQDTRDGTAFAKVVEAGQLLLKAAQALWSWIEPRFGKFADSFADTLGKTAASKTWLLSVMMVATGQLTKVVELVGQLLPTWPI</sequence>
<name>A0A934IY83_9HYPH</name>
<evidence type="ECO:0000313" key="2">
    <source>
        <dbReference type="Proteomes" id="UP000602124"/>
    </source>
</evidence>
<protein>
    <submittedName>
        <fullName evidence="1">Uncharacterized protein</fullName>
    </submittedName>
</protein>
<evidence type="ECO:0000313" key="1">
    <source>
        <dbReference type="EMBL" id="MBJ3784437.1"/>
    </source>
</evidence>
<accession>A0A934IY83</accession>
<gene>
    <name evidence="1" type="ORF">JEQ47_06865</name>
</gene>
<proteinExistence type="predicted"/>
<dbReference type="Proteomes" id="UP000602124">
    <property type="component" value="Unassembled WGS sequence"/>
</dbReference>